<dbReference type="GO" id="GO:0018822">
    <property type="term" value="F:nitrile hydratase activity"/>
    <property type="evidence" value="ECO:0007669"/>
    <property type="project" value="TreeGrafter"/>
</dbReference>
<dbReference type="PROSITE" id="PS00920">
    <property type="entry name" value="NITRIL_CHT_1"/>
    <property type="match status" value="1"/>
</dbReference>
<dbReference type="PROSITE" id="PS00921">
    <property type="entry name" value="NITRIL_CHT_2"/>
    <property type="match status" value="1"/>
</dbReference>
<evidence type="ECO:0000313" key="4">
    <source>
        <dbReference type="EMBL" id="CAR23067.1"/>
    </source>
</evidence>
<dbReference type="SUPFAM" id="SSF56317">
    <property type="entry name" value="Carbon-nitrogen hydrolase"/>
    <property type="match status" value="1"/>
</dbReference>
<dbReference type="PANTHER" id="PTHR46044">
    <property type="entry name" value="NITRILASE"/>
    <property type="match status" value="1"/>
</dbReference>
<gene>
    <name evidence="4" type="ordered locus">KLTH0E00330g</name>
</gene>
<dbReference type="Gene3D" id="3.60.110.10">
    <property type="entry name" value="Carbon-nitrogen hydrolase"/>
    <property type="match status" value="1"/>
</dbReference>
<dbReference type="GO" id="GO:0000257">
    <property type="term" value="F:nitrilase activity"/>
    <property type="evidence" value="ECO:0007669"/>
    <property type="project" value="UniProtKB-ARBA"/>
</dbReference>
<feature type="domain" description="CN hydrolase" evidence="3">
    <location>
        <begin position="5"/>
        <end position="286"/>
    </location>
</feature>
<dbReference type="InParanoid" id="C5DH06"/>
<accession>C5DH06</accession>
<comment type="similarity">
    <text evidence="1">Belongs to the carbon-nitrogen hydrolase superfamily. Nitrilase family.</text>
</comment>
<protein>
    <submittedName>
        <fullName evidence="4">KLTH0E00330p</fullName>
    </submittedName>
</protein>
<evidence type="ECO:0000313" key="5">
    <source>
        <dbReference type="Proteomes" id="UP000002036"/>
    </source>
</evidence>
<dbReference type="CDD" id="cd07564">
    <property type="entry name" value="nitrilases_CHs"/>
    <property type="match status" value="1"/>
</dbReference>
<dbReference type="HOGENOM" id="CLU_030130_6_1_1"/>
<evidence type="ECO:0000256" key="2">
    <source>
        <dbReference type="PROSITE-ProRule" id="PRU10139"/>
    </source>
</evidence>
<dbReference type="Pfam" id="PF00795">
    <property type="entry name" value="CN_hydrolase"/>
    <property type="match status" value="1"/>
</dbReference>
<dbReference type="EMBL" id="CU928169">
    <property type="protein sequence ID" value="CAR23067.1"/>
    <property type="molecule type" value="Genomic_DNA"/>
</dbReference>
<dbReference type="GO" id="GO:0051410">
    <property type="term" value="P:detoxification of nitrogen compound"/>
    <property type="evidence" value="ECO:0007669"/>
    <property type="project" value="TreeGrafter"/>
</dbReference>
<dbReference type="STRING" id="559295.C5DH06"/>
<dbReference type="InterPro" id="IPR036526">
    <property type="entry name" value="C-N_Hydrolase_sf"/>
</dbReference>
<evidence type="ECO:0000256" key="1">
    <source>
        <dbReference type="ARBA" id="ARBA00008129"/>
    </source>
</evidence>
<dbReference type="RefSeq" id="XP_002553504.1">
    <property type="nucleotide sequence ID" value="XM_002553458.1"/>
</dbReference>
<name>C5DH06_LACTC</name>
<keyword evidence="5" id="KW-1185">Reference proteome</keyword>
<reference evidence="4 5" key="1">
    <citation type="journal article" date="2009" name="Genome Res.">
        <title>Comparative genomics of protoploid Saccharomycetaceae.</title>
        <authorList>
            <consortium name="The Genolevures Consortium"/>
            <person name="Souciet J.-L."/>
            <person name="Dujon B."/>
            <person name="Gaillardin C."/>
            <person name="Johnston M."/>
            <person name="Baret P.V."/>
            <person name="Cliften P."/>
            <person name="Sherman D.J."/>
            <person name="Weissenbach J."/>
            <person name="Westhof E."/>
            <person name="Wincker P."/>
            <person name="Jubin C."/>
            <person name="Poulain J."/>
            <person name="Barbe V."/>
            <person name="Segurens B."/>
            <person name="Artiguenave F."/>
            <person name="Anthouard V."/>
            <person name="Vacherie B."/>
            <person name="Val M.-E."/>
            <person name="Fulton R.S."/>
            <person name="Minx P."/>
            <person name="Wilson R."/>
            <person name="Durrens P."/>
            <person name="Jean G."/>
            <person name="Marck C."/>
            <person name="Martin T."/>
            <person name="Nikolski M."/>
            <person name="Rolland T."/>
            <person name="Seret M.-L."/>
            <person name="Casaregola S."/>
            <person name="Despons L."/>
            <person name="Fairhead C."/>
            <person name="Fischer G."/>
            <person name="Lafontaine I."/>
            <person name="Leh V."/>
            <person name="Lemaire M."/>
            <person name="de Montigny J."/>
            <person name="Neuveglise C."/>
            <person name="Thierry A."/>
            <person name="Blanc-Lenfle I."/>
            <person name="Bleykasten C."/>
            <person name="Diffels J."/>
            <person name="Fritsch E."/>
            <person name="Frangeul L."/>
            <person name="Goeffon A."/>
            <person name="Jauniaux N."/>
            <person name="Kachouri-Lafond R."/>
            <person name="Payen C."/>
            <person name="Potier S."/>
            <person name="Pribylova L."/>
            <person name="Ozanne C."/>
            <person name="Richard G.-F."/>
            <person name="Sacerdot C."/>
            <person name="Straub M.-L."/>
            <person name="Talla E."/>
        </authorList>
    </citation>
    <scope>NUCLEOTIDE SEQUENCE [LARGE SCALE GENOMIC DNA]</scope>
    <source>
        <strain evidence="5">ATCC 56472 / CBS 6340 / NRRL Y-8284</strain>
    </source>
</reference>
<dbReference type="InterPro" id="IPR000132">
    <property type="entry name" value="Nitrilase/CN_hydratase_CS"/>
</dbReference>
<dbReference type="InterPro" id="IPR044149">
    <property type="entry name" value="Nitrilases_CHs"/>
</dbReference>
<dbReference type="eggNOG" id="KOG0805">
    <property type="taxonomic scope" value="Eukaryota"/>
</dbReference>
<dbReference type="PANTHER" id="PTHR46044:SF1">
    <property type="entry name" value="CN HYDROLASE DOMAIN-CONTAINING PROTEIN"/>
    <property type="match status" value="1"/>
</dbReference>
<organism evidence="4 5">
    <name type="scientific">Lachancea thermotolerans (strain ATCC 56472 / CBS 6340 / NRRL Y-8284)</name>
    <name type="common">Yeast</name>
    <name type="synonym">Kluyveromyces thermotolerans</name>
    <dbReference type="NCBI Taxonomy" id="559295"/>
    <lineage>
        <taxon>Eukaryota</taxon>
        <taxon>Fungi</taxon>
        <taxon>Dikarya</taxon>
        <taxon>Ascomycota</taxon>
        <taxon>Saccharomycotina</taxon>
        <taxon>Saccharomycetes</taxon>
        <taxon>Saccharomycetales</taxon>
        <taxon>Saccharomycetaceae</taxon>
        <taxon>Lachancea</taxon>
    </lineage>
</organism>
<feature type="active site" description="Proton acceptor" evidence="2">
    <location>
        <position position="45"/>
    </location>
</feature>
<evidence type="ECO:0000259" key="3">
    <source>
        <dbReference type="PROSITE" id="PS50263"/>
    </source>
</evidence>
<dbReference type="OMA" id="HIAVWPG"/>
<dbReference type="GeneID" id="8291639"/>
<dbReference type="KEGG" id="lth:KLTH0E00330g"/>
<dbReference type="OrthoDB" id="10250282at2759"/>
<dbReference type="PROSITE" id="PS50263">
    <property type="entry name" value="CN_HYDROLASE"/>
    <property type="match status" value="1"/>
</dbReference>
<dbReference type="AlphaFoldDB" id="C5DH06"/>
<dbReference type="Proteomes" id="UP000002036">
    <property type="component" value="Chromosome E"/>
</dbReference>
<dbReference type="FunCoup" id="C5DH06">
    <property type="interactions" value="786"/>
</dbReference>
<proteinExistence type="inferred from homology"/>
<dbReference type="InterPro" id="IPR003010">
    <property type="entry name" value="C-N_Hydrolase"/>
</dbReference>
<sequence>MMAKKVVAALQVGTSPGGTQETLEKILSYEKEIIEAGAKLIVIPEATLGGYPKGSIFGTYLGYRLQSGREEFRRYHEQAIEIGKGDAYPEIAQLSMLAKRTDATVVCGCIERDGATLYCTMVYIDPVQGLVGKHRKLMPTAGERLIWGRGDGSTLPVVDSAVGKLGGAICWENMMPLLRYAMYEKGVEVWCAPTVDERDIWRTAVQNIGYEGRVFVVSAVQFMPDAKTMGLGEEFGEEGMRRMPGKGTDGSENLINGGSVIINPYGEIIAGPLLGREGLLAAEIDTSLIVESRFEFDPTGHYSRGDVFQLTVNEKSHDTVFIK</sequence>